<feature type="transmembrane region" description="Helical" evidence="13">
    <location>
        <begin position="533"/>
        <end position="557"/>
    </location>
</feature>
<dbReference type="EC" id="3.4.24.-" evidence="15"/>
<proteinExistence type="predicted"/>
<dbReference type="Proteomes" id="UP001159387">
    <property type="component" value="Unassembled WGS sequence"/>
</dbReference>
<comment type="subcellular location">
    <subcellularLocation>
        <location evidence="2">Cell membrane</location>
        <topology evidence="2">Multi-pass membrane protein</topology>
    </subcellularLocation>
</comment>
<comment type="caution">
    <text evidence="15">The sequence shown here is derived from an EMBL/GenBank/DDBJ whole genome shotgun (WGS) entry which is preliminary data.</text>
</comment>
<evidence type="ECO:0000256" key="5">
    <source>
        <dbReference type="ARBA" id="ARBA00022692"/>
    </source>
</evidence>
<feature type="domain" description="Peptidase M48" evidence="14">
    <location>
        <begin position="292"/>
        <end position="508"/>
    </location>
</feature>
<keyword evidence="6" id="KW-0479">Metal-binding</keyword>
<protein>
    <submittedName>
        <fullName evidence="15">M48 family metalloprotease</fullName>
        <ecNumber evidence="15">3.4.24.-</ecNumber>
    </submittedName>
</protein>
<dbReference type="Gene3D" id="3.30.2010.10">
    <property type="entry name" value="Metalloproteases ('zincins'), catalytic domain"/>
    <property type="match status" value="1"/>
</dbReference>
<keyword evidence="8" id="KW-0862">Zinc</keyword>
<gene>
    <name evidence="15" type="ORF">NWP17_09345</name>
</gene>
<evidence type="ECO:0000256" key="3">
    <source>
        <dbReference type="ARBA" id="ARBA00022475"/>
    </source>
</evidence>
<dbReference type="PANTHER" id="PTHR43221:SF1">
    <property type="entry name" value="PROTEASE HTPX"/>
    <property type="match status" value="1"/>
</dbReference>
<keyword evidence="5 13" id="KW-0812">Transmembrane</keyword>
<comment type="cofactor">
    <cofactor evidence="1">
        <name>Zn(2+)</name>
        <dbReference type="ChEBI" id="CHEBI:29105"/>
    </cofactor>
</comment>
<dbReference type="GO" id="GO:0006508">
    <property type="term" value="P:proteolysis"/>
    <property type="evidence" value="ECO:0007669"/>
    <property type="project" value="UniProtKB-KW"/>
</dbReference>
<dbReference type="SUPFAM" id="SSF48452">
    <property type="entry name" value="TPR-like"/>
    <property type="match status" value="1"/>
</dbReference>
<feature type="transmembrane region" description="Helical" evidence="13">
    <location>
        <begin position="228"/>
        <end position="247"/>
    </location>
</feature>
<dbReference type="GO" id="GO:0005886">
    <property type="term" value="C:plasma membrane"/>
    <property type="evidence" value="ECO:0007669"/>
    <property type="project" value="UniProtKB-SubCell"/>
</dbReference>
<dbReference type="GO" id="GO:0046872">
    <property type="term" value="F:metal ion binding"/>
    <property type="evidence" value="ECO:0007669"/>
    <property type="project" value="UniProtKB-KW"/>
</dbReference>
<evidence type="ECO:0000256" key="7">
    <source>
        <dbReference type="ARBA" id="ARBA00022801"/>
    </source>
</evidence>
<dbReference type="RefSeq" id="WP_280654648.1">
    <property type="nucleotide sequence ID" value="NZ_JANQDH010000058.1"/>
</dbReference>
<dbReference type="InterPro" id="IPR011990">
    <property type="entry name" value="TPR-like_helical_dom_sf"/>
</dbReference>
<dbReference type="InterPro" id="IPR050083">
    <property type="entry name" value="HtpX_protease"/>
</dbReference>
<evidence type="ECO:0000256" key="2">
    <source>
        <dbReference type="ARBA" id="ARBA00004651"/>
    </source>
</evidence>
<sequence length="732" mass="81469">MPTNAELSLEAGLVALKQGNYPLAIAKLTPVASSQENPTTNLQARVGLVMAYARTGQIRKATVLCQTLTESENTQVKEWAKLALTHLTQSQKSSKAKSAGRVNSPSQHQPKKTAPETTVPSVGLMNTVVSSVKYGNKTVTPSSHTPNKWSADIPTPSSSIYWRQGKRAKVWQPLKKPNSIPLDLLALGTLAALYWVLTAVVKIISGIINYTLVQLPYLEPLQFLYLNPASFVLMFVLLMMGLSPWLLDWLLTKYYGQGELSKDVLHNHSRETIRVLKRYSQQRSWHIPKLRILPIPAPIALTYGNLARNARIVVSEGLLEQLAEDEIATIYAAQLGHIAQWNLAVMSLVLLLSLPIYHLYQQISIWGNRQSEGIWYKPITILASVVYGFWCLLTGISLWLSRVRHYYSDIYSTEITGNPNALTRALLKMAVGIAVDIQKTEQTSWQLESLNLLLPVGYQQSVCLGSIAGQMPFESILMWDTCHPYGRWFAINNSHPLMGDRIQRLSQIARQWHIDPEIHLTRQQTAQVKFQSFLLHIAPFVGIPLGCVFAGLIWLTWQTAFTLRLLNLKWIYDDGKFVIGSLLIGFSIGMVCRMNSFFPDIKTTNVGNEQSLPHLLAHPSALPIDGISVQLVGKLLGRRGAGNCLGQDLILQCGTGLVKLHHISLGQSVNPQDFIGRQIIVTGWFRRGATPWIDIHTVQTQTGKTIYSPHAIWSTAVAVAAQAWGAYIFLTG</sequence>
<keyword evidence="11 13" id="KW-0472">Membrane</keyword>
<dbReference type="AlphaFoldDB" id="A0AA43GS05"/>
<name>A0AA43GS05_9CYAN</name>
<feature type="region of interest" description="Disordered" evidence="12">
    <location>
        <begin position="90"/>
        <end position="119"/>
    </location>
</feature>
<keyword evidence="4" id="KW-0645">Protease</keyword>
<keyword evidence="16" id="KW-1185">Reference proteome</keyword>
<dbReference type="Pfam" id="PF01435">
    <property type="entry name" value="Peptidase_M48"/>
    <property type="match status" value="1"/>
</dbReference>
<evidence type="ECO:0000256" key="12">
    <source>
        <dbReference type="SAM" id="MobiDB-lite"/>
    </source>
</evidence>
<dbReference type="Gene3D" id="1.25.40.10">
    <property type="entry name" value="Tetratricopeptide repeat domain"/>
    <property type="match status" value="1"/>
</dbReference>
<keyword evidence="9 13" id="KW-1133">Transmembrane helix</keyword>
<keyword evidence="10 15" id="KW-0482">Metalloprotease</keyword>
<feature type="transmembrane region" description="Helical" evidence="13">
    <location>
        <begin position="711"/>
        <end position="730"/>
    </location>
</feature>
<dbReference type="InterPro" id="IPR001915">
    <property type="entry name" value="Peptidase_M48"/>
</dbReference>
<dbReference type="GO" id="GO:0004222">
    <property type="term" value="F:metalloendopeptidase activity"/>
    <property type="evidence" value="ECO:0007669"/>
    <property type="project" value="InterPro"/>
</dbReference>
<keyword evidence="3" id="KW-1003">Cell membrane</keyword>
<keyword evidence="7 15" id="KW-0378">Hydrolase</keyword>
<accession>A0AA43GS05</accession>
<evidence type="ECO:0000256" key="10">
    <source>
        <dbReference type="ARBA" id="ARBA00023049"/>
    </source>
</evidence>
<evidence type="ECO:0000259" key="14">
    <source>
        <dbReference type="Pfam" id="PF01435"/>
    </source>
</evidence>
<feature type="transmembrane region" description="Helical" evidence="13">
    <location>
        <begin position="577"/>
        <end position="594"/>
    </location>
</feature>
<evidence type="ECO:0000256" key="1">
    <source>
        <dbReference type="ARBA" id="ARBA00001947"/>
    </source>
</evidence>
<organism evidence="15 16">
    <name type="scientific">Chrysosporum bergii ANA360D</name>
    <dbReference type="NCBI Taxonomy" id="617107"/>
    <lineage>
        <taxon>Bacteria</taxon>
        <taxon>Bacillati</taxon>
        <taxon>Cyanobacteriota</taxon>
        <taxon>Cyanophyceae</taxon>
        <taxon>Nostocales</taxon>
        <taxon>Nodulariaceae</taxon>
        <taxon>Chrysosporum</taxon>
    </lineage>
</organism>
<dbReference type="EMBL" id="JANQDH010000058">
    <property type="protein sequence ID" value="MDH6060640.1"/>
    <property type="molecule type" value="Genomic_DNA"/>
</dbReference>
<feature type="transmembrane region" description="Helical" evidence="13">
    <location>
        <begin position="341"/>
        <end position="360"/>
    </location>
</feature>
<evidence type="ECO:0000256" key="13">
    <source>
        <dbReference type="SAM" id="Phobius"/>
    </source>
</evidence>
<evidence type="ECO:0000256" key="6">
    <source>
        <dbReference type="ARBA" id="ARBA00022723"/>
    </source>
</evidence>
<feature type="compositionally biased region" description="Low complexity" evidence="12">
    <location>
        <begin position="90"/>
        <end position="99"/>
    </location>
</feature>
<evidence type="ECO:0000256" key="9">
    <source>
        <dbReference type="ARBA" id="ARBA00022989"/>
    </source>
</evidence>
<dbReference type="PANTHER" id="PTHR43221">
    <property type="entry name" value="PROTEASE HTPX"/>
    <property type="match status" value="1"/>
</dbReference>
<evidence type="ECO:0000256" key="8">
    <source>
        <dbReference type="ARBA" id="ARBA00022833"/>
    </source>
</evidence>
<feature type="transmembrane region" description="Helical" evidence="13">
    <location>
        <begin position="380"/>
        <end position="400"/>
    </location>
</feature>
<evidence type="ECO:0000313" key="15">
    <source>
        <dbReference type="EMBL" id="MDH6060640.1"/>
    </source>
</evidence>
<evidence type="ECO:0000313" key="16">
    <source>
        <dbReference type="Proteomes" id="UP001159387"/>
    </source>
</evidence>
<evidence type="ECO:0000256" key="11">
    <source>
        <dbReference type="ARBA" id="ARBA00023136"/>
    </source>
</evidence>
<evidence type="ECO:0000256" key="4">
    <source>
        <dbReference type="ARBA" id="ARBA00022670"/>
    </source>
</evidence>
<feature type="transmembrane region" description="Helical" evidence="13">
    <location>
        <begin position="184"/>
        <end position="208"/>
    </location>
</feature>
<reference evidence="15 16" key="1">
    <citation type="journal article" date="2023" name="J. Phycol.">
        <title>Chrysosporum ovalisporum is synonymous with the true-branching cyanobacterium Umezakia natans (Nostocales/Aphanizomenonaceae).</title>
        <authorList>
            <person name="McGregor G.B."/>
            <person name="Sendall B.C."/>
            <person name="Niiyama Y."/>
            <person name="Tuji A."/>
            <person name="Willis A."/>
        </authorList>
    </citation>
    <scope>NUCLEOTIDE SEQUENCE [LARGE SCALE GENOMIC DNA]</scope>
    <source>
        <strain evidence="15 16">ANA360D</strain>
    </source>
</reference>